<dbReference type="EMBL" id="CAMXCT020002047">
    <property type="protein sequence ID" value="CAL1148599.1"/>
    <property type="molecule type" value="Genomic_DNA"/>
</dbReference>
<keyword evidence="4" id="KW-1185">Reference proteome</keyword>
<dbReference type="Proteomes" id="UP001152797">
    <property type="component" value="Unassembled WGS sequence"/>
</dbReference>
<feature type="region of interest" description="Disordered" evidence="1">
    <location>
        <begin position="1"/>
        <end position="30"/>
    </location>
</feature>
<dbReference type="AlphaFoldDB" id="A0A9P1FZB8"/>
<dbReference type="EMBL" id="CAMXCT030002047">
    <property type="protein sequence ID" value="CAL4782536.1"/>
    <property type="molecule type" value="Genomic_DNA"/>
</dbReference>
<name>A0A9P1FZB8_9DINO</name>
<gene>
    <name evidence="2" type="ORF">C1SCF055_LOCUS21814</name>
</gene>
<reference evidence="3" key="2">
    <citation type="submission" date="2024-04" db="EMBL/GenBank/DDBJ databases">
        <authorList>
            <person name="Chen Y."/>
            <person name="Shah S."/>
            <person name="Dougan E. K."/>
            <person name="Thang M."/>
            <person name="Chan C."/>
        </authorList>
    </citation>
    <scope>NUCLEOTIDE SEQUENCE [LARGE SCALE GENOMIC DNA]</scope>
</reference>
<feature type="non-terminal residue" evidence="2">
    <location>
        <position position="537"/>
    </location>
</feature>
<evidence type="ECO:0000256" key="1">
    <source>
        <dbReference type="SAM" id="MobiDB-lite"/>
    </source>
</evidence>
<protein>
    <submittedName>
        <fullName evidence="2">Uncharacterized protein</fullName>
    </submittedName>
</protein>
<evidence type="ECO:0000313" key="4">
    <source>
        <dbReference type="Proteomes" id="UP001152797"/>
    </source>
</evidence>
<dbReference type="EMBL" id="CAMXCT010002047">
    <property type="protein sequence ID" value="CAI3995224.1"/>
    <property type="molecule type" value="Genomic_DNA"/>
</dbReference>
<comment type="caution">
    <text evidence="2">The sequence shown here is derived from an EMBL/GenBank/DDBJ whole genome shotgun (WGS) entry which is preliminary data.</text>
</comment>
<accession>A0A9P1FZB8</accession>
<reference evidence="2" key="1">
    <citation type="submission" date="2022-10" db="EMBL/GenBank/DDBJ databases">
        <authorList>
            <person name="Chen Y."/>
            <person name="Dougan E. K."/>
            <person name="Chan C."/>
            <person name="Rhodes N."/>
            <person name="Thang M."/>
        </authorList>
    </citation>
    <scope>NUCLEOTIDE SEQUENCE</scope>
</reference>
<sequence length="537" mass="58515">MAKRKGPASGGGAAAAPKKASKKGAQVPSVPPDALVMPHIRLYDAWATYSTDADLATEGASLHLRPYHLPHREVQHGLAQVVLLNGFQTNPNVPGTEKVVGCTVQRPWLRCGPTHVNVADVSGAPMASLGQLFVVKGWNRSVVCLGVLWACYTTPELLKEGSGVEQYLAAQAECLQFAASAPIFGSVWHFAGLDCQANESVSSFAQAYCLGEKESAAAINLLQNIPAAIKESLTELVRFEMRHADADVLQLLETTVPPADVSKISIFAQHLAKYQKEVEAQSNRKAEQRLVLTTIASLDWKYINDRYHKGRTAVEALMKDKHAFMRASSLVLAHSTIVQKQGALSMDESVTLAQGVASGNNGTLSFWLLPQWHSSTGKASTLKNRRLLEDKVLGNLDSYEISLNFLDSPHQGLAAVSGGHTAIAFAKSKALLGTISGVERARVTDLQNPEPEKALAPHFRVQQRGISATKDVVLKLLEGMNESDNQPVLIVDMVPSRFSEWSQAVWELQRAQLMDEEGARKFDFHYLGIYHETDGHM</sequence>
<proteinExistence type="predicted"/>
<evidence type="ECO:0000313" key="3">
    <source>
        <dbReference type="EMBL" id="CAL1148599.1"/>
    </source>
</evidence>
<evidence type="ECO:0000313" key="2">
    <source>
        <dbReference type="EMBL" id="CAI3995224.1"/>
    </source>
</evidence>
<organism evidence="2">
    <name type="scientific">Cladocopium goreaui</name>
    <dbReference type="NCBI Taxonomy" id="2562237"/>
    <lineage>
        <taxon>Eukaryota</taxon>
        <taxon>Sar</taxon>
        <taxon>Alveolata</taxon>
        <taxon>Dinophyceae</taxon>
        <taxon>Suessiales</taxon>
        <taxon>Symbiodiniaceae</taxon>
        <taxon>Cladocopium</taxon>
    </lineage>
</organism>